<dbReference type="Proteomes" id="UP000707731">
    <property type="component" value="Unassembled WGS sequence"/>
</dbReference>
<keyword evidence="3" id="KW-1185">Reference proteome</keyword>
<reference evidence="2 3" key="1">
    <citation type="submission" date="2020-10" db="EMBL/GenBank/DDBJ databases">
        <title>Identification of Nocardia species via Next-generation sequencing and recognition of intraspecies genetic diversity.</title>
        <authorList>
            <person name="Li P."/>
            <person name="Li P."/>
            <person name="Lu B."/>
        </authorList>
    </citation>
    <scope>NUCLEOTIDE SEQUENCE [LARGE SCALE GENOMIC DNA]</scope>
    <source>
        <strain evidence="2 3">BJ06-0143</strain>
    </source>
</reference>
<name>A0ABS0DH52_9NOCA</name>
<evidence type="ECO:0000256" key="1">
    <source>
        <dbReference type="SAM" id="MobiDB-lite"/>
    </source>
</evidence>
<comment type="caution">
    <text evidence="2">The sequence shown here is derived from an EMBL/GenBank/DDBJ whole genome shotgun (WGS) entry which is preliminary data.</text>
</comment>
<gene>
    <name evidence="2" type="ORF">IU449_22000</name>
</gene>
<evidence type="ECO:0000313" key="3">
    <source>
        <dbReference type="Proteomes" id="UP000707731"/>
    </source>
</evidence>
<feature type="region of interest" description="Disordered" evidence="1">
    <location>
        <begin position="93"/>
        <end position="118"/>
    </location>
</feature>
<evidence type="ECO:0008006" key="4">
    <source>
        <dbReference type="Google" id="ProtNLM"/>
    </source>
</evidence>
<protein>
    <recommendedName>
        <fullName evidence="4">DGQHR domain-containing protein</fullName>
    </recommendedName>
</protein>
<dbReference type="Pfam" id="PF14072">
    <property type="entry name" value="DndB"/>
    <property type="match status" value="1"/>
</dbReference>
<dbReference type="EMBL" id="JADLQN010000004">
    <property type="protein sequence ID" value="MBF6357183.1"/>
    <property type="molecule type" value="Genomic_DNA"/>
</dbReference>
<feature type="compositionally biased region" description="Basic residues" evidence="1">
    <location>
        <begin position="93"/>
        <end position="105"/>
    </location>
</feature>
<proteinExistence type="predicted"/>
<evidence type="ECO:0000313" key="2">
    <source>
        <dbReference type="EMBL" id="MBF6357183.1"/>
    </source>
</evidence>
<accession>A0ABS0DH52</accession>
<organism evidence="2 3">
    <name type="scientific">Nocardia higoensis</name>
    <dbReference type="NCBI Taxonomy" id="228599"/>
    <lineage>
        <taxon>Bacteria</taxon>
        <taxon>Bacillati</taxon>
        <taxon>Actinomycetota</taxon>
        <taxon>Actinomycetes</taxon>
        <taxon>Mycobacteriales</taxon>
        <taxon>Nocardiaceae</taxon>
        <taxon>Nocardia</taxon>
    </lineage>
</organism>
<dbReference type="InterPro" id="IPR017642">
    <property type="entry name" value="DNA_S_mod_DndB"/>
</dbReference>
<sequence>MVVGDDVRFYVTDGQHRITAIRGHGSDRAAIPGLVDADAGFENDSLAVLIVVEEDLKRIHQDFADAAQTKQIPASLLDVYNTREPVNGVLARRPHSLPRRPRRRHLQDAAEGVVASSR</sequence>